<dbReference type="CDD" id="cd07067">
    <property type="entry name" value="HP_PGM_like"/>
    <property type="match status" value="1"/>
</dbReference>
<dbReference type="GO" id="GO:0005737">
    <property type="term" value="C:cytoplasm"/>
    <property type="evidence" value="ECO:0007669"/>
    <property type="project" value="TreeGrafter"/>
</dbReference>
<dbReference type="Proteomes" id="UP000475928">
    <property type="component" value="Unassembled WGS sequence"/>
</dbReference>
<feature type="binding site" evidence="2">
    <location>
        <begin position="9"/>
        <end position="16"/>
    </location>
    <ligand>
        <name>substrate</name>
    </ligand>
</feature>
<organism evidence="3 4">
    <name type="scientific">Pseudolactococcus insecticola</name>
    <dbReference type="NCBI Taxonomy" id="2709158"/>
    <lineage>
        <taxon>Bacteria</taxon>
        <taxon>Bacillati</taxon>
        <taxon>Bacillota</taxon>
        <taxon>Bacilli</taxon>
        <taxon>Lactobacillales</taxon>
        <taxon>Streptococcaceae</taxon>
        <taxon>Pseudolactococcus</taxon>
    </lineage>
</organism>
<dbReference type="InterPro" id="IPR001345">
    <property type="entry name" value="PG/BPGM_mutase_AS"/>
</dbReference>
<dbReference type="PROSITE" id="PS00175">
    <property type="entry name" value="PG_MUTASE"/>
    <property type="match status" value="1"/>
</dbReference>
<evidence type="ECO:0000313" key="3">
    <source>
        <dbReference type="EMBL" id="GFH39780.1"/>
    </source>
</evidence>
<reference evidence="3 4" key="1">
    <citation type="submission" date="2020-02" db="EMBL/GenBank/DDBJ databases">
        <title>Draft genome sequence of Lactococcus sp. Hs20B0-1.</title>
        <authorList>
            <person name="Noda S."/>
            <person name="Yuki M."/>
            <person name="Ohkuma M."/>
        </authorList>
    </citation>
    <scope>NUCLEOTIDE SEQUENCE [LARGE SCALE GENOMIC DNA]</scope>
    <source>
        <strain evidence="3 4">Hs20B0-1</strain>
    </source>
</reference>
<dbReference type="Pfam" id="PF00300">
    <property type="entry name" value="His_Phos_1"/>
    <property type="match status" value="1"/>
</dbReference>
<dbReference type="SUPFAM" id="SSF53254">
    <property type="entry name" value="Phosphoglycerate mutase-like"/>
    <property type="match status" value="1"/>
</dbReference>
<evidence type="ECO:0000313" key="4">
    <source>
        <dbReference type="Proteomes" id="UP000475928"/>
    </source>
</evidence>
<dbReference type="EMBL" id="BLLH01000001">
    <property type="protein sequence ID" value="GFH39780.1"/>
    <property type="molecule type" value="Genomic_DNA"/>
</dbReference>
<gene>
    <name evidence="3" type="ORF">Hs20B_01780</name>
</gene>
<protein>
    <submittedName>
        <fullName evidence="3">Phosphoglycerate mutase</fullName>
    </submittedName>
</protein>
<dbReference type="InterPro" id="IPR029033">
    <property type="entry name" value="His_PPase_superfam"/>
</dbReference>
<name>A0A6A0B384_9LACT</name>
<comment type="caution">
    <text evidence="3">The sequence shown here is derived from an EMBL/GenBank/DDBJ whole genome shotgun (WGS) entry which is preliminary data.</text>
</comment>
<dbReference type="PANTHER" id="PTHR48100">
    <property type="entry name" value="BROAD-SPECIFICITY PHOSPHATASE YOR283W-RELATED"/>
    <property type="match status" value="1"/>
</dbReference>
<dbReference type="SMART" id="SM00855">
    <property type="entry name" value="PGAM"/>
    <property type="match status" value="1"/>
</dbReference>
<feature type="active site" description="Proton donor/acceptor" evidence="1">
    <location>
        <position position="83"/>
    </location>
</feature>
<dbReference type="AlphaFoldDB" id="A0A6A0B384"/>
<dbReference type="InterPro" id="IPR013078">
    <property type="entry name" value="His_Pase_superF_clade-1"/>
</dbReference>
<evidence type="ECO:0000256" key="2">
    <source>
        <dbReference type="PIRSR" id="PIRSR613078-2"/>
    </source>
</evidence>
<feature type="active site" description="Tele-phosphohistidine intermediate" evidence="1">
    <location>
        <position position="10"/>
    </location>
</feature>
<dbReference type="RefSeq" id="WP_172354690.1">
    <property type="nucleotide sequence ID" value="NZ_BLLH01000001.1"/>
</dbReference>
<evidence type="ECO:0000256" key="1">
    <source>
        <dbReference type="PIRSR" id="PIRSR613078-1"/>
    </source>
</evidence>
<keyword evidence="4" id="KW-1185">Reference proteome</keyword>
<dbReference type="PANTHER" id="PTHR48100:SF5">
    <property type="entry name" value="HISTIDINE PHOSPHATASE FAMILY PROTEIN"/>
    <property type="match status" value="1"/>
</dbReference>
<proteinExistence type="predicted"/>
<dbReference type="InterPro" id="IPR050275">
    <property type="entry name" value="PGM_Phosphatase"/>
</dbReference>
<sequence>MCRNIYMIRHGETLFNVQGRTQGWSDSPLTDLGIEQAEEARKYFEKQMLKFDAYFSSTAERACDTMEILFPRTPYRRLKGLKEQNFGAFEGQPQYLEPDIPKRESFFVEFGGESWQKLTERLKDTLTSIFEENKDYQSILCVSHGAAISTLMKSVSTDEQIKKMHGINNLDMIHFTFNVLSGELKAIKKIHTLSN</sequence>
<accession>A0A6A0B384</accession>
<feature type="binding site" evidence="2">
    <location>
        <position position="61"/>
    </location>
    <ligand>
        <name>substrate</name>
    </ligand>
</feature>
<dbReference type="Gene3D" id="3.40.50.1240">
    <property type="entry name" value="Phosphoglycerate mutase-like"/>
    <property type="match status" value="1"/>
</dbReference>
<dbReference type="GO" id="GO:0016791">
    <property type="term" value="F:phosphatase activity"/>
    <property type="evidence" value="ECO:0007669"/>
    <property type="project" value="TreeGrafter"/>
</dbReference>